<evidence type="ECO:0000313" key="3">
    <source>
        <dbReference type="EMBL" id="MBT0653509.1"/>
    </source>
</evidence>
<evidence type="ECO:0000313" key="4">
    <source>
        <dbReference type="Proteomes" id="UP000756860"/>
    </source>
</evidence>
<comment type="caution">
    <text evidence="3">The sequence shown here is derived from an EMBL/GenBank/DDBJ whole genome shotgun (WGS) entry which is preliminary data.</text>
</comment>
<feature type="signal peptide" evidence="2">
    <location>
        <begin position="1"/>
        <end position="17"/>
    </location>
</feature>
<keyword evidence="2" id="KW-0732">Signal</keyword>
<sequence>MKLLRLLVTGCMMFLLAGCFQVTTVVRVNPDGSGTVEERVLLSNKIVAQIEELVRSFEDKGGKGKPFDMFQPDQLKEHARSMGKGVTYRGGEKAVTPDYTGYWATYAFSDINTLKLNQQSAPAGGTESKALPLSFRFKKGPASTLTILQPKTEPSRVAPAVPDGKPASPADVPPQMTEEKTKELLEMFMGMKFALAVEVNGTILSTNATHRDGNRLTIVDFDLGKLGNATPDELEKLSQMKGGSLEEAKELAKNIPGVAFDLNEKVTVVFEKGRP</sequence>
<reference evidence="3 4" key="1">
    <citation type="submission" date="2021-05" db="EMBL/GenBank/DDBJ databases">
        <title>The draft genome of Geobacter luticola JCM 17780.</title>
        <authorList>
            <person name="Xu Z."/>
            <person name="Masuda Y."/>
            <person name="Itoh H."/>
            <person name="Senoo K."/>
        </authorList>
    </citation>
    <scope>NUCLEOTIDE SEQUENCE [LARGE SCALE GENOMIC DNA]</scope>
    <source>
        <strain evidence="3 4">JCM 17780</strain>
    </source>
</reference>
<protein>
    <recommendedName>
        <fullName evidence="5">Lipoprotein</fullName>
    </recommendedName>
</protein>
<keyword evidence="4" id="KW-1185">Reference proteome</keyword>
<name>A0ABS5SDR8_9BACT</name>
<gene>
    <name evidence="3" type="ORF">KI810_10620</name>
</gene>
<evidence type="ECO:0008006" key="5">
    <source>
        <dbReference type="Google" id="ProtNLM"/>
    </source>
</evidence>
<dbReference type="PROSITE" id="PS51257">
    <property type="entry name" value="PROKAR_LIPOPROTEIN"/>
    <property type="match status" value="1"/>
</dbReference>
<evidence type="ECO:0000256" key="1">
    <source>
        <dbReference type="SAM" id="MobiDB-lite"/>
    </source>
</evidence>
<dbReference type="EMBL" id="JAHCVK010000004">
    <property type="protein sequence ID" value="MBT0653509.1"/>
    <property type="molecule type" value="Genomic_DNA"/>
</dbReference>
<dbReference type="Proteomes" id="UP000756860">
    <property type="component" value="Unassembled WGS sequence"/>
</dbReference>
<feature type="chain" id="PRO_5046347193" description="Lipoprotein" evidence="2">
    <location>
        <begin position="18"/>
        <end position="275"/>
    </location>
</feature>
<proteinExistence type="predicted"/>
<accession>A0ABS5SDR8</accession>
<organism evidence="3 4">
    <name type="scientific">Geomobilimonas luticola</name>
    <dbReference type="NCBI Taxonomy" id="1114878"/>
    <lineage>
        <taxon>Bacteria</taxon>
        <taxon>Pseudomonadati</taxon>
        <taxon>Thermodesulfobacteriota</taxon>
        <taxon>Desulfuromonadia</taxon>
        <taxon>Geobacterales</taxon>
        <taxon>Geobacteraceae</taxon>
        <taxon>Geomobilimonas</taxon>
    </lineage>
</organism>
<dbReference type="RefSeq" id="WP_214175515.1">
    <property type="nucleotide sequence ID" value="NZ_JAHCVK010000004.1"/>
</dbReference>
<evidence type="ECO:0000256" key="2">
    <source>
        <dbReference type="SAM" id="SignalP"/>
    </source>
</evidence>
<feature type="region of interest" description="Disordered" evidence="1">
    <location>
        <begin position="152"/>
        <end position="176"/>
    </location>
</feature>